<evidence type="ECO:0000256" key="6">
    <source>
        <dbReference type="RuleBase" id="RU003930"/>
    </source>
</evidence>
<name>A0A1G1W7Z9_9BACT</name>
<evidence type="ECO:0000259" key="7">
    <source>
        <dbReference type="Pfam" id="PF00281"/>
    </source>
</evidence>
<dbReference type="Proteomes" id="UP000177103">
    <property type="component" value="Unassembled WGS sequence"/>
</dbReference>
<dbReference type="InterPro" id="IPR022803">
    <property type="entry name" value="Ribosomal_uL5_dom_sf"/>
</dbReference>
<dbReference type="GO" id="GO:0003735">
    <property type="term" value="F:structural constituent of ribosome"/>
    <property type="evidence" value="ECO:0007669"/>
    <property type="project" value="InterPro"/>
</dbReference>
<feature type="non-terminal residue" evidence="9">
    <location>
        <position position="1"/>
    </location>
</feature>
<dbReference type="PANTHER" id="PTHR11994">
    <property type="entry name" value="60S RIBOSOMAL PROTEIN L11-RELATED"/>
    <property type="match status" value="1"/>
</dbReference>
<dbReference type="InterPro" id="IPR031309">
    <property type="entry name" value="Ribosomal_uL5_C"/>
</dbReference>
<evidence type="ECO:0000256" key="5">
    <source>
        <dbReference type="ARBA" id="ARBA00035461"/>
    </source>
</evidence>
<dbReference type="AlphaFoldDB" id="A0A1G1W7Z9"/>
<dbReference type="HAMAP" id="MF_01333_B">
    <property type="entry name" value="Ribosomal_uL5_B"/>
    <property type="match status" value="1"/>
</dbReference>
<keyword evidence="2 6" id="KW-0689">Ribosomal protein</keyword>
<dbReference type="Pfam" id="PF00673">
    <property type="entry name" value="Ribosomal_L5_C"/>
    <property type="match status" value="1"/>
</dbReference>
<dbReference type="SUPFAM" id="SSF55282">
    <property type="entry name" value="RL5-like"/>
    <property type="match status" value="1"/>
</dbReference>
<dbReference type="GO" id="GO:0006412">
    <property type="term" value="P:translation"/>
    <property type="evidence" value="ECO:0007669"/>
    <property type="project" value="InterPro"/>
</dbReference>
<dbReference type="InterPro" id="IPR031310">
    <property type="entry name" value="Ribosomal_uL5_N"/>
</dbReference>
<protein>
    <recommendedName>
        <fullName evidence="4">Large ribosomal subunit protein uL5</fullName>
    </recommendedName>
    <alternativeName>
        <fullName evidence="5">50S ribosomal protein L5</fullName>
    </alternativeName>
</protein>
<dbReference type="GO" id="GO:1990904">
    <property type="term" value="C:ribonucleoprotein complex"/>
    <property type="evidence" value="ECO:0007669"/>
    <property type="project" value="UniProtKB-KW"/>
</dbReference>
<gene>
    <name evidence="9" type="ORF">A2Y57_04605</name>
</gene>
<dbReference type="EMBL" id="MHCQ01000039">
    <property type="protein sequence ID" value="OGY23796.1"/>
    <property type="molecule type" value="Genomic_DNA"/>
</dbReference>
<feature type="domain" description="Large ribosomal subunit protein uL5 C-terminal" evidence="8">
    <location>
        <begin position="62"/>
        <end position="154"/>
    </location>
</feature>
<accession>A0A1G1W7Z9</accession>
<evidence type="ECO:0000313" key="9">
    <source>
        <dbReference type="EMBL" id="OGY23796.1"/>
    </source>
</evidence>
<dbReference type="Pfam" id="PF00281">
    <property type="entry name" value="Ribosomal_L5"/>
    <property type="match status" value="1"/>
</dbReference>
<evidence type="ECO:0000256" key="3">
    <source>
        <dbReference type="ARBA" id="ARBA00023274"/>
    </source>
</evidence>
<dbReference type="InterPro" id="IPR002132">
    <property type="entry name" value="Ribosomal_uL5"/>
</dbReference>
<comment type="caution">
    <text evidence="9">The sequence shown here is derived from an EMBL/GenBank/DDBJ whole genome shotgun (WGS) entry which is preliminary data.</text>
</comment>
<evidence type="ECO:0000256" key="2">
    <source>
        <dbReference type="ARBA" id="ARBA00022980"/>
    </source>
</evidence>
<keyword evidence="3 6" id="KW-0687">Ribonucleoprotein</keyword>
<dbReference type="Gene3D" id="3.30.1440.10">
    <property type="match status" value="1"/>
</dbReference>
<sequence>NINQTPKVTKIVLNMGLGQALTEPKILEVAEEQLKTISGQKPGLRRAKKSIASFKLRKGQAIGLRVTLRGSRMIDFLKKLGSVVFPRVRDFRGLSEKNFDGRGNYTIGFKDATVFPEIPYVKGEKPLGLEITIVTSAKNNEEAKALLEILGLPFKK</sequence>
<dbReference type="FunFam" id="3.30.1440.10:FF:000001">
    <property type="entry name" value="50S ribosomal protein L5"/>
    <property type="match status" value="1"/>
</dbReference>
<evidence type="ECO:0000259" key="8">
    <source>
        <dbReference type="Pfam" id="PF00673"/>
    </source>
</evidence>
<evidence type="ECO:0000313" key="10">
    <source>
        <dbReference type="Proteomes" id="UP000177103"/>
    </source>
</evidence>
<proteinExistence type="inferred from homology"/>
<dbReference type="InterPro" id="IPR020930">
    <property type="entry name" value="Ribosomal_uL5_bac-type"/>
</dbReference>
<dbReference type="PIRSF" id="PIRSF002161">
    <property type="entry name" value="Ribosomal_L5"/>
    <property type="match status" value="1"/>
</dbReference>
<organism evidence="9 10">
    <name type="scientific">Candidatus Woykebacteria bacterium RBG_13_40_7b</name>
    <dbReference type="NCBI Taxonomy" id="1802594"/>
    <lineage>
        <taxon>Bacteria</taxon>
        <taxon>Candidatus Woykeibacteriota</taxon>
    </lineage>
</organism>
<dbReference type="NCBIfam" id="NF000585">
    <property type="entry name" value="PRK00010.1"/>
    <property type="match status" value="1"/>
</dbReference>
<comment type="similarity">
    <text evidence="1 6">Belongs to the universal ribosomal protein uL5 family.</text>
</comment>
<evidence type="ECO:0000256" key="1">
    <source>
        <dbReference type="ARBA" id="ARBA00008553"/>
    </source>
</evidence>
<dbReference type="GO" id="GO:0005840">
    <property type="term" value="C:ribosome"/>
    <property type="evidence" value="ECO:0007669"/>
    <property type="project" value="UniProtKB-KW"/>
</dbReference>
<reference evidence="9 10" key="1">
    <citation type="journal article" date="2016" name="Nat. Commun.">
        <title>Thousands of microbial genomes shed light on interconnected biogeochemical processes in an aquifer system.</title>
        <authorList>
            <person name="Anantharaman K."/>
            <person name="Brown C.T."/>
            <person name="Hug L.A."/>
            <person name="Sharon I."/>
            <person name="Castelle C.J."/>
            <person name="Probst A.J."/>
            <person name="Thomas B.C."/>
            <person name="Singh A."/>
            <person name="Wilkins M.J."/>
            <person name="Karaoz U."/>
            <person name="Brodie E.L."/>
            <person name="Williams K.H."/>
            <person name="Hubbard S.S."/>
            <person name="Banfield J.F."/>
        </authorList>
    </citation>
    <scope>NUCLEOTIDE SEQUENCE [LARGE SCALE GENOMIC DNA]</scope>
</reference>
<feature type="domain" description="Large ribosomal subunit protein uL5 N-terminal" evidence="7">
    <location>
        <begin position="1"/>
        <end position="57"/>
    </location>
</feature>
<evidence type="ECO:0000256" key="4">
    <source>
        <dbReference type="ARBA" id="ARBA00035245"/>
    </source>
</evidence>